<evidence type="ECO:0000256" key="2">
    <source>
        <dbReference type="ARBA" id="ARBA00023125"/>
    </source>
</evidence>
<dbReference type="InterPro" id="IPR013762">
    <property type="entry name" value="Integrase-like_cat_sf"/>
</dbReference>
<accession>A0ABW7Y0M2</accession>
<dbReference type="PROSITE" id="PS51898">
    <property type="entry name" value="TYR_RECOMBINASE"/>
    <property type="match status" value="1"/>
</dbReference>
<keyword evidence="3" id="KW-0233">DNA recombination</keyword>
<protein>
    <submittedName>
        <fullName evidence="5">Tyrosine-type recombinase/integrase</fullName>
    </submittedName>
</protein>
<dbReference type="PANTHER" id="PTHR30349">
    <property type="entry name" value="PHAGE INTEGRASE-RELATED"/>
    <property type="match status" value="1"/>
</dbReference>
<feature type="domain" description="Tyr recombinase" evidence="4">
    <location>
        <begin position="114"/>
        <end position="323"/>
    </location>
</feature>
<dbReference type="Proteomes" id="UP001612415">
    <property type="component" value="Unassembled WGS sequence"/>
</dbReference>
<dbReference type="InterPro" id="IPR002104">
    <property type="entry name" value="Integrase_catalytic"/>
</dbReference>
<dbReference type="InterPro" id="IPR011010">
    <property type="entry name" value="DNA_brk_join_enz"/>
</dbReference>
<dbReference type="CDD" id="cd00397">
    <property type="entry name" value="DNA_BRE_C"/>
    <property type="match status" value="1"/>
</dbReference>
<gene>
    <name evidence="5" type="ORF">ACIA8P_13865</name>
</gene>
<evidence type="ECO:0000256" key="3">
    <source>
        <dbReference type="ARBA" id="ARBA00023172"/>
    </source>
</evidence>
<dbReference type="InterPro" id="IPR050090">
    <property type="entry name" value="Tyrosine_recombinase_XerCD"/>
</dbReference>
<dbReference type="Pfam" id="PF00589">
    <property type="entry name" value="Phage_integrase"/>
    <property type="match status" value="1"/>
</dbReference>
<evidence type="ECO:0000256" key="1">
    <source>
        <dbReference type="ARBA" id="ARBA00008857"/>
    </source>
</evidence>
<evidence type="ECO:0000313" key="6">
    <source>
        <dbReference type="Proteomes" id="UP001612415"/>
    </source>
</evidence>
<comment type="similarity">
    <text evidence="1">Belongs to the 'phage' integrase family.</text>
</comment>
<dbReference type="SUPFAM" id="SSF56349">
    <property type="entry name" value="DNA breaking-rejoining enzymes"/>
    <property type="match status" value="1"/>
</dbReference>
<dbReference type="PANTHER" id="PTHR30349:SF41">
    <property type="entry name" value="INTEGRASE_RECOMBINASE PROTEIN MJ0367-RELATED"/>
    <property type="match status" value="1"/>
</dbReference>
<sequence>MAEFETDVLSGFVLARAAASTADTTISNDLIDLQQIRDWFGRPLWEMEPKDADAYFGRVIRHFAPTTRRGKADTLSVYFQYLELRHAVELYALTGVTVHCPLDEMNRQRGTTQLLIRVPPSEREINDLFQGWADELETCRKFATGARNFTAARLMTQVGLRITECRRLDLDDIKWEVGTFGKLHVRYGKGSRGRGPMQRLVPLINDARATAQWYVENVRGHFDDEWDRPGVPLLPSERKSTDGSCKQVSAQSLRDGLNEAVGRHLPTWSGRLTPHVLRHYCASQLYLTGMDLLAIQELLGHDWIATTMRYVHVQKTHIEDAWLRGQQRAAHRLEGLLQ</sequence>
<dbReference type="EMBL" id="JBITDC010000004">
    <property type="protein sequence ID" value="MFI5675745.1"/>
    <property type="molecule type" value="Genomic_DNA"/>
</dbReference>
<keyword evidence="2" id="KW-0238">DNA-binding</keyword>
<name>A0ABW7Y0M2_STRCE</name>
<evidence type="ECO:0000259" key="4">
    <source>
        <dbReference type="PROSITE" id="PS51898"/>
    </source>
</evidence>
<proteinExistence type="inferred from homology"/>
<dbReference type="RefSeq" id="WP_398656528.1">
    <property type="nucleotide sequence ID" value="NZ_JBITDC010000004.1"/>
</dbReference>
<evidence type="ECO:0000313" key="5">
    <source>
        <dbReference type="EMBL" id="MFI5675745.1"/>
    </source>
</evidence>
<comment type="caution">
    <text evidence="5">The sequence shown here is derived from an EMBL/GenBank/DDBJ whole genome shotgun (WGS) entry which is preliminary data.</text>
</comment>
<reference evidence="5 6" key="1">
    <citation type="submission" date="2024-10" db="EMBL/GenBank/DDBJ databases">
        <title>The Natural Products Discovery Center: Release of the First 8490 Sequenced Strains for Exploring Actinobacteria Biosynthetic Diversity.</title>
        <authorList>
            <person name="Kalkreuter E."/>
            <person name="Kautsar S.A."/>
            <person name="Yang D."/>
            <person name="Bader C.D."/>
            <person name="Teijaro C.N."/>
            <person name="Fluegel L."/>
            <person name="Davis C.M."/>
            <person name="Simpson J.R."/>
            <person name="Lauterbach L."/>
            <person name="Steele A.D."/>
            <person name="Gui C."/>
            <person name="Meng S."/>
            <person name="Li G."/>
            <person name="Viehrig K."/>
            <person name="Ye F."/>
            <person name="Su P."/>
            <person name="Kiefer A.F."/>
            <person name="Nichols A."/>
            <person name="Cepeda A.J."/>
            <person name="Yan W."/>
            <person name="Fan B."/>
            <person name="Jiang Y."/>
            <person name="Adhikari A."/>
            <person name="Zheng C.-J."/>
            <person name="Schuster L."/>
            <person name="Cowan T.M."/>
            <person name="Smanski M.J."/>
            <person name="Chevrette M.G."/>
            <person name="De Carvalho L.P.S."/>
            <person name="Shen B."/>
        </authorList>
    </citation>
    <scope>NUCLEOTIDE SEQUENCE [LARGE SCALE GENOMIC DNA]</scope>
    <source>
        <strain evidence="5 6">NPDC051599</strain>
    </source>
</reference>
<keyword evidence="6" id="KW-1185">Reference proteome</keyword>
<dbReference type="Gene3D" id="1.10.443.10">
    <property type="entry name" value="Intergrase catalytic core"/>
    <property type="match status" value="1"/>
</dbReference>
<organism evidence="5 6">
    <name type="scientific">Streptomyces cellulosae</name>
    <dbReference type="NCBI Taxonomy" id="1968"/>
    <lineage>
        <taxon>Bacteria</taxon>
        <taxon>Bacillati</taxon>
        <taxon>Actinomycetota</taxon>
        <taxon>Actinomycetes</taxon>
        <taxon>Kitasatosporales</taxon>
        <taxon>Streptomycetaceae</taxon>
        <taxon>Streptomyces</taxon>
    </lineage>
</organism>